<dbReference type="OrthoDB" id="9799580at2"/>
<evidence type="ECO:0000313" key="4">
    <source>
        <dbReference type="Proteomes" id="UP000261285"/>
    </source>
</evidence>
<evidence type="ECO:0000313" key="2">
    <source>
        <dbReference type="EMBL" id="RGO30236.1"/>
    </source>
</evidence>
<organism evidence="1 3">
    <name type="scientific">Dorea longicatena</name>
    <dbReference type="NCBI Taxonomy" id="88431"/>
    <lineage>
        <taxon>Bacteria</taxon>
        <taxon>Bacillati</taxon>
        <taxon>Bacillota</taxon>
        <taxon>Clostridia</taxon>
        <taxon>Lachnospirales</taxon>
        <taxon>Lachnospiraceae</taxon>
        <taxon>Dorea</taxon>
    </lineage>
</organism>
<accession>A0A173UTT8</accession>
<evidence type="ECO:0000313" key="3">
    <source>
        <dbReference type="Proteomes" id="UP000095597"/>
    </source>
</evidence>
<dbReference type="InterPro" id="IPR006699">
    <property type="entry name" value="GlpP"/>
</dbReference>
<dbReference type="InterPro" id="IPR013785">
    <property type="entry name" value="Aldolase_TIM"/>
</dbReference>
<name>A0A173UTT8_9FIRM</name>
<dbReference type="GO" id="GO:0006071">
    <property type="term" value="P:glycerol metabolic process"/>
    <property type="evidence" value="ECO:0007669"/>
    <property type="project" value="InterPro"/>
</dbReference>
<dbReference type="PANTHER" id="PTHR35787">
    <property type="entry name" value="GLYCEROL UPTAKE OPERON ANTITERMINATOR REGULATORY PROTEIN"/>
    <property type="match status" value="1"/>
</dbReference>
<dbReference type="Proteomes" id="UP000095597">
    <property type="component" value="Unassembled WGS sequence"/>
</dbReference>
<dbReference type="RefSeq" id="WP_055214851.1">
    <property type="nucleotide sequence ID" value="NZ_CABMEZ010000019.1"/>
</dbReference>
<dbReference type="PANTHER" id="PTHR35787:SF1">
    <property type="entry name" value="GLYCEROL UPTAKE OPERON ANTITERMINATOR REGULATORY PROTEIN"/>
    <property type="match status" value="1"/>
</dbReference>
<dbReference type="Proteomes" id="UP000261285">
    <property type="component" value="Unassembled WGS sequence"/>
</dbReference>
<evidence type="ECO:0000313" key="1">
    <source>
        <dbReference type="EMBL" id="CUN18349.1"/>
    </source>
</evidence>
<dbReference type="GO" id="GO:0006355">
    <property type="term" value="P:regulation of DNA-templated transcription"/>
    <property type="evidence" value="ECO:0007669"/>
    <property type="project" value="InterPro"/>
</dbReference>
<dbReference type="AlphaFoldDB" id="A0A173UTT8"/>
<dbReference type="Pfam" id="PF04309">
    <property type="entry name" value="G3P_antiterm"/>
    <property type="match status" value="1"/>
</dbReference>
<dbReference type="PIRSF" id="PIRSF016897">
    <property type="entry name" value="GlpP"/>
    <property type="match status" value="1"/>
</dbReference>
<dbReference type="SUPFAM" id="SSF110391">
    <property type="entry name" value="GlpP-like"/>
    <property type="match status" value="1"/>
</dbReference>
<dbReference type="Gene3D" id="3.20.20.70">
    <property type="entry name" value="Aldolase class I"/>
    <property type="match status" value="1"/>
</dbReference>
<protein>
    <submittedName>
        <fullName evidence="1">Glycerol-3-phosphate responsive antiterminator</fullName>
    </submittedName>
</protein>
<dbReference type="EMBL" id="CYXO01000015">
    <property type="protein sequence ID" value="CUN18349.1"/>
    <property type="molecule type" value="Genomic_DNA"/>
</dbReference>
<reference evidence="2 4" key="2">
    <citation type="submission" date="2018-08" db="EMBL/GenBank/DDBJ databases">
        <title>A genome reference for cultivated species of the human gut microbiota.</title>
        <authorList>
            <person name="Zou Y."/>
            <person name="Xue W."/>
            <person name="Luo G."/>
        </authorList>
    </citation>
    <scope>NUCLEOTIDE SEQUENCE [LARGE SCALE GENOMIC DNA]</scope>
    <source>
        <strain evidence="2 4">OM02-16</strain>
    </source>
</reference>
<dbReference type="EMBL" id="QSVN01000019">
    <property type="protein sequence ID" value="RGO30236.1"/>
    <property type="molecule type" value="Genomic_DNA"/>
</dbReference>
<proteinExistence type="predicted"/>
<gene>
    <name evidence="1" type="primary">ygcP</name>
    <name evidence="2" type="ORF">DXB16_12735</name>
    <name evidence="1" type="ORF">ERS852573_02324</name>
</gene>
<sequence>MDQIFYDAVGSNPIIAAVKSMEDIEKCCAIEEIQVIFILFGDVCSIDRIVKRVKDAGKVAMVHVDLISGLSPKEISVEYLQEHTEADGIISTKPSLIKKAKELGMYTVLRYFLLDSMAFENIRQQQHMVRPDFIEVLPGVMPRVIKRICGSVKTPIIAGGLITDKEDVMAALSAGAIAVSSTNHQVWKM</sequence>
<reference evidence="1 3" key="1">
    <citation type="submission" date="2015-09" db="EMBL/GenBank/DDBJ databases">
        <authorList>
            <consortium name="Pathogen Informatics"/>
        </authorList>
    </citation>
    <scope>NUCLEOTIDE SEQUENCE [LARGE SCALE GENOMIC DNA]</scope>
    <source>
        <strain evidence="1 3">2789STDY5834961</strain>
    </source>
</reference>